<evidence type="ECO:0000259" key="2">
    <source>
        <dbReference type="SMART" id="SM00976"/>
    </source>
</evidence>
<reference evidence="3" key="1">
    <citation type="submission" date="2020-01" db="EMBL/GenBank/DDBJ databases">
        <title>Identification and distribution of gene clusters putatively required for synthesis of sphingolipid metabolism inhibitors in phylogenetically diverse species of the filamentous fungus Fusarium.</title>
        <authorList>
            <person name="Kim H.-S."/>
            <person name="Busman M."/>
            <person name="Brown D.W."/>
            <person name="Divon H."/>
            <person name="Uhlig S."/>
            <person name="Proctor R.H."/>
        </authorList>
    </citation>
    <scope>NUCLEOTIDE SEQUENCE</scope>
    <source>
        <strain evidence="3">NRRL 53441</strain>
    </source>
</reference>
<evidence type="ECO:0000256" key="1">
    <source>
        <dbReference type="SAM" id="MobiDB-lite"/>
    </source>
</evidence>
<feature type="region of interest" description="Disordered" evidence="1">
    <location>
        <begin position="1015"/>
        <end position="1109"/>
    </location>
</feature>
<feature type="compositionally biased region" description="Polar residues" evidence="1">
    <location>
        <begin position="1231"/>
        <end position="1243"/>
    </location>
</feature>
<dbReference type="Gene3D" id="2.40.50.140">
    <property type="entry name" value="Nucleic acid-binding proteins"/>
    <property type="match status" value="1"/>
</dbReference>
<feature type="compositionally biased region" description="Polar residues" evidence="1">
    <location>
        <begin position="586"/>
        <end position="596"/>
    </location>
</feature>
<dbReference type="OrthoDB" id="5363079at2759"/>
<dbReference type="GO" id="GO:0000781">
    <property type="term" value="C:chromosome, telomeric region"/>
    <property type="evidence" value="ECO:0007669"/>
    <property type="project" value="InterPro"/>
</dbReference>
<sequence>MAEPQLTTSLLDQGDSIPISQLNPDIPGQEKRLISGTITITWPFSILNKSIAFLLAERDFRLRRENGQVRIRFHGAAAKAIADASLGAGDEIRVSLQGAKWEKNETQTQVAGSTLAWQLEYTNHLTLGICRPEEEQETLLDINISAAGSETTTTNSQTDNTVPVDTLASVPEQPATPTPPSPEVTLPAKRHAASTLDPFEYSSPAFLKRARVSYGALFEGDLDVFDEDVSKKSKSKKRTRFSLPANAWRYTSRSPSPELNDAPEEVDEDAGGVSQPNGTAEDTLMGTPPRPTMVDQGSQTAYVDFTPMTSIQVLAESRPAFGFAQMTPTPFSRTRPFEEHGSDMSQSLRLQGDLTTPNGIPPRTHQDLLSHTPHNMDTDMAFSFTPQTVLFPQATNFYSAEDVHNTVPEAPSRAPGAENYPAEFLETEQSSSNAVEALTGLASHEPHSDVTYPNPFGPESAFHSTFTTTVPPPQSAWATKLSSGPRSAVASSDAENPVEILSSSPFREQGSRESSEEQQPSPSRENTDINTTANISPELTLEEPASEAEYYRDGGDEPGDDYDLRKYSRTHDDDDDVETSEEEPDVNNNDPDTQIMNPEEDDADVDEDVENQEEYYDDEVPDGYEEQGYEQRFNGEGEEYEGSEDDAEGEYYSDEEGYYDDEEEEEEEEEEDTNIRPSAPLASQGPVIIDLLSDSEDEEAPAPRTEPEPESKPEMDPKVDKGEEEKPLSRTEPTEETKTLPVPEAKADEDTAQEEIQYQTQPGAKEEPLAPPTNKETGHAAEPGFFHEERMDSLSGDPTLTSSTQDSITQNVEVADISTISRAIQDDDGSFHNKDNTEREQPSVTASAQHEFSKAEELPQHAPEAEEGPSPVGQGVGDIDMEHAPALREEPKEQETEDDTRRQSTETKLPDEATVPVEETIEGMDVDAPISRPEEVTTEPTESSAVEIIETGIAINEEAHMTTTEISQETLKDAQKEPPTQPQDTLGGDARPSIVHEAAVLSGESADITLESKINVGTHESQGSETFESHDITMQDVSSEVTTQPGSRVVNILDQADNGKAKKTDEEVEPEKDGQISPPPTQAPEKQATQEDNINLLNDGPIEHLPTPGDTQQMVEVEMADTPIVAHDNQNSDEEEGPEDQIMTELLQHSPVRQEIHLPTDPVMSSPVPSRAKSPHPTDLVNESPMSSPNNVEPASEIVVAKSLRPRRHKSTKTLGGSDQDDPSIALITATPASKTAESGSKHSSPARSARSGRSGSKTRSKTNRDDPSIQLAGGSAQADAKNKRRRKATDDESIVSADNNSPGSQRVLRPRTDHNDPSILLAKGSSPSTRQTRSQKTPDLKRETPRRETRSVSRSFQLQEDSPNVSFASLKSPSIVGSTATVAEEQDIKALKLQLVNGLRTKLQDFLPVKQLNRNSLGKTVDVLAVVTQTPPHPQRPKKSGGPRDFMLTLCLTDPSAAPTQVRVAQIFRPYKTALPEVESGDIILLRRMKVLPMSGRGFGLRSEDSSAWAVSKFNNQEVLSQVKGPPVETTPEEIEYAKGLRHWWSLQDDNAMGKIASASRKVAEAGKENAK</sequence>
<feature type="compositionally biased region" description="Acidic residues" evidence="1">
    <location>
        <begin position="261"/>
        <end position="270"/>
    </location>
</feature>
<evidence type="ECO:0000313" key="3">
    <source>
        <dbReference type="EMBL" id="KAF4445560.1"/>
    </source>
</evidence>
<accession>A0A8H4NS08</accession>
<organism evidence="3 4">
    <name type="scientific">Fusarium austroafricanum</name>
    <dbReference type="NCBI Taxonomy" id="2364996"/>
    <lineage>
        <taxon>Eukaryota</taxon>
        <taxon>Fungi</taxon>
        <taxon>Dikarya</taxon>
        <taxon>Ascomycota</taxon>
        <taxon>Pezizomycotina</taxon>
        <taxon>Sordariomycetes</taxon>
        <taxon>Hypocreomycetidae</taxon>
        <taxon>Hypocreales</taxon>
        <taxon>Nectriaceae</taxon>
        <taxon>Fusarium</taxon>
        <taxon>Fusarium concolor species complex</taxon>
    </lineage>
</organism>
<dbReference type="SMART" id="SM00976">
    <property type="entry name" value="Telo_bind"/>
    <property type="match status" value="1"/>
</dbReference>
<dbReference type="EMBL" id="JAADJG010000511">
    <property type="protein sequence ID" value="KAF4445560.1"/>
    <property type="molecule type" value="Genomic_DNA"/>
</dbReference>
<feature type="domain" description="Telomeric single stranded DNA binding POT1/Cdc13" evidence="2">
    <location>
        <begin position="1407"/>
        <end position="1547"/>
    </location>
</feature>
<name>A0A8H4NS08_9HYPO</name>
<comment type="caution">
    <text evidence="3">The sequence shown here is derived from an EMBL/GenBank/DDBJ whole genome shotgun (WGS) entry which is preliminary data.</text>
</comment>
<dbReference type="GO" id="GO:0003677">
    <property type="term" value="F:DNA binding"/>
    <property type="evidence" value="ECO:0007669"/>
    <property type="project" value="InterPro"/>
</dbReference>
<keyword evidence="4" id="KW-1185">Reference proteome</keyword>
<feature type="compositionally biased region" description="Acidic residues" evidence="1">
    <location>
        <begin position="636"/>
        <end position="672"/>
    </location>
</feature>
<feature type="compositionally biased region" description="Acidic residues" evidence="1">
    <location>
        <begin position="598"/>
        <end position="628"/>
    </location>
</feature>
<dbReference type="SUPFAM" id="SSF50249">
    <property type="entry name" value="Nucleic acid-binding proteins"/>
    <property type="match status" value="1"/>
</dbReference>
<feature type="compositionally biased region" description="Basic and acidic residues" evidence="1">
    <location>
        <begin position="829"/>
        <end position="841"/>
    </location>
</feature>
<feature type="compositionally biased region" description="Polar residues" evidence="1">
    <location>
        <begin position="1326"/>
        <end position="1336"/>
    </location>
</feature>
<feature type="compositionally biased region" description="Basic and acidic residues" evidence="1">
    <location>
        <begin position="1337"/>
        <end position="1352"/>
    </location>
</feature>
<dbReference type="Proteomes" id="UP000605986">
    <property type="component" value="Unassembled WGS sequence"/>
</dbReference>
<gene>
    <name evidence="3" type="ORF">F53441_10692</name>
</gene>
<feature type="region of interest" description="Disordered" evidence="1">
    <location>
        <begin position="958"/>
        <end position="990"/>
    </location>
</feature>
<dbReference type="InterPro" id="IPR012340">
    <property type="entry name" value="NA-bd_OB-fold"/>
</dbReference>
<proteinExistence type="predicted"/>
<feature type="compositionally biased region" description="Polar residues" evidence="1">
    <location>
        <begin position="796"/>
        <end position="822"/>
    </location>
</feature>
<feature type="compositionally biased region" description="Basic and acidic residues" evidence="1">
    <location>
        <begin position="705"/>
        <end position="738"/>
    </location>
</feature>
<dbReference type="CDD" id="cd04497">
    <property type="entry name" value="hPOT1_OB1_like"/>
    <property type="match status" value="1"/>
</dbReference>
<dbReference type="GO" id="GO:0000723">
    <property type="term" value="P:telomere maintenance"/>
    <property type="evidence" value="ECO:0007669"/>
    <property type="project" value="InterPro"/>
</dbReference>
<feature type="region of interest" description="Disordered" evidence="1">
    <location>
        <begin position="1124"/>
        <end position="1362"/>
    </location>
</feature>
<feature type="compositionally biased region" description="Polar residues" evidence="1">
    <location>
        <begin position="1035"/>
        <end position="1046"/>
    </location>
</feature>
<feature type="compositionally biased region" description="Acidic residues" evidence="1">
    <location>
        <begin position="573"/>
        <end position="585"/>
    </location>
</feature>
<feature type="compositionally biased region" description="Low complexity" evidence="1">
    <location>
        <begin position="1244"/>
        <end position="1256"/>
    </location>
</feature>
<feature type="region of interest" description="Disordered" evidence="1">
    <location>
        <begin position="463"/>
        <end position="945"/>
    </location>
</feature>
<protein>
    <recommendedName>
        <fullName evidence="2">Telomeric single stranded DNA binding POT1/Cdc13 domain-containing protein</fullName>
    </recommendedName>
</protein>
<dbReference type="Pfam" id="PF02765">
    <property type="entry name" value="POT1"/>
    <property type="match status" value="1"/>
</dbReference>
<feature type="compositionally biased region" description="Polar residues" evidence="1">
    <location>
        <begin position="1353"/>
        <end position="1362"/>
    </location>
</feature>
<feature type="compositionally biased region" description="Polar residues" evidence="1">
    <location>
        <begin position="528"/>
        <end position="537"/>
    </location>
</feature>
<dbReference type="InterPro" id="IPR011564">
    <property type="entry name" value="Telomer_end-bd_POT1/Cdc13"/>
</dbReference>
<feature type="compositionally biased region" description="Polar residues" evidence="1">
    <location>
        <begin position="1184"/>
        <end position="1193"/>
    </location>
</feature>
<feature type="compositionally biased region" description="Basic and acidic residues" evidence="1">
    <location>
        <begin position="880"/>
        <end position="911"/>
    </location>
</feature>
<feature type="region of interest" description="Disordered" evidence="1">
    <location>
        <begin position="249"/>
        <end position="289"/>
    </location>
</feature>
<feature type="compositionally biased region" description="Basic and acidic residues" evidence="1">
    <location>
        <begin position="562"/>
        <end position="572"/>
    </location>
</feature>
<evidence type="ECO:0000313" key="4">
    <source>
        <dbReference type="Proteomes" id="UP000605986"/>
    </source>
</evidence>
<feature type="compositionally biased region" description="Polar residues" evidence="1">
    <location>
        <begin position="476"/>
        <end position="494"/>
    </location>
</feature>